<dbReference type="InterPro" id="IPR029060">
    <property type="entry name" value="PIN-like_dom_sf"/>
</dbReference>
<dbReference type="GO" id="GO:0016787">
    <property type="term" value="F:hydrolase activity"/>
    <property type="evidence" value="ECO:0007669"/>
    <property type="project" value="UniProtKB-KW"/>
</dbReference>
<keyword evidence="6" id="KW-0460">Magnesium</keyword>
<evidence type="ECO:0000256" key="5">
    <source>
        <dbReference type="ARBA" id="ARBA00022801"/>
    </source>
</evidence>
<dbReference type="RefSeq" id="WP_083339610.1">
    <property type="nucleotide sequence ID" value="NZ_CP018863.1"/>
</dbReference>
<feature type="domain" description="PIN" evidence="8">
    <location>
        <begin position="8"/>
        <end position="120"/>
    </location>
</feature>
<gene>
    <name evidence="9" type="ORF">SAMN04489742_1239</name>
</gene>
<proteinExistence type="inferred from homology"/>
<evidence type="ECO:0000313" key="9">
    <source>
        <dbReference type="EMBL" id="SDQ46880.1"/>
    </source>
</evidence>
<dbReference type="EMBL" id="FNKH01000002">
    <property type="protein sequence ID" value="SDQ46880.1"/>
    <property type="molecule type" value="Genomic_DNA"/>
</dbReference>
<dbReference type="PANTHER" id="PTHR33653">
    <property type="entry name" value="RIBONUCLEASE VAPC2"/>
    <property type="match status" value="1"/>
</dbReference>
<reference evidence="9 10" key="1">
    <citation type="submission" date="2016-10" db="EMBL/GenBank/DDBJ databases">
        <authorList>
            <person name="de Groot N.N."/>
        </authorList>
    </citation>
    <scope>NUCLEOTIDE SEQUENCE [LARGE SCALE GENOMIC DNA]</scope>
    <source>
        <strain evidence="9 10">DSM 20117</strain>
    </source>
</reference>
<keyword evidence="2" id="KW-1277">Toxin-antitoxin system</keyword>
<dbReference type="STRING" id="37928.SAMN04489742_1239"/>
<keyword evidence="5" id="KW-0378">Hydrolase</keyword>
<sequence>MREQAGLLLDTDVVTEVRSAEPHAAVVDFLQQRRHLRIFISALTVGELRAAHAQQETASNNDDGRWLAELTKRFDGFILPVDLKVATVWGPMSSRPDVPAVESLIAATAVRYCLTVVSRNVAGYSKLAVPAIDPWQVGRYAVAQTPAPDHKPG</sequence>
<organism evidence="9 10">
    <name type="scientific">Crystallibacter crystallopoietes</name>
    <dbReference type="NCBI Taxonomy" id="37928"/>
    <lineage>
        <taxon>Bacteria</taxon>
        <taxon>Bacillati</taxon>
        <taxon>Actinomycetota</taxon>
        <taxon>Actinomycetes</taxon>
        <taxon>Micrococcales</taxon>
        <taxon>Micrococcaceae</taxon>
        <taxon>Crystallibacter</taxon>
    </lineage>
</organism>
<dbReference type="AlphaFoldDB" id="A0A1H1B4Q2"/>
<dbReference type="GO" id="GO:0004518">
    <property type="term" value="F:nuclease activity"/>
    <property type="evidence" value="ECO:0007669"/>
    <property type="project" value="UniProtKB-KW"/>
</dbReference>
<evidence type="ECO:0000256" key="1">
    <source>
        <dbReference type="ARBA" id="ARBA00001946"/>
    </source>
</evidence>
<evidence type="ECO:0000313" key="10">
    <source>
        <dbReference type="Proteomes" id="UP000181917"/>
    </source>
</evidence>
<evidence type="ECO:0000256" key="7">
    <source>
        <dbReference type="ARBA" id="ARBA00038093"/>
    </source>
</evidence>
<dbReference type="InterPro" id="IPR002716">
    <property type="entry name" value="PIN_dom"/>
</dbReference>
<dbReference type="Pfam" id="PF01850">
    <property type="entry name" value="PIN"/>
    <property type="match status" value="1"/>
</dbReference>
<dbReference type="PANTHER" id="PTHR33653:SF1">
    <property type="entry name" value="RIBONUCLEASE VAPC2"/>
    <property type="match status" value="1"/>
</dbReference>
<dbReference type="OrthoDB" id="4944295at2"/>
<dbReference type="Proteomes" id="UP000181917">
    <property type="component" value="Unassembled WGS sequence"/>
</dbReference>
<evidence type="ECO:0000259" key="8">
    <source>
        <dbReference type="Pfam" id="PF01850"/>
    </source>
</evidence>
<evidence type="ECO:0000256" key="6">
    <source>
        <dbReference type="ARBA" id="ARBA00022842"/>
    </source>
</evidence>
<name>A0A1H1B4Q2_9MICC</name>
<dbReference type="SUPFAM" id="SSF88723">
    <property type="entry name" value="PIN domain-like"/>
    <property type="match status" value="1"/>
</dbReference>
<keyword evidence="3" id="KW-0540">Nuclease</keyword>
<comment type="similarity">
    <text evidence="7">Belongs to the PINc/VapC protein family.</text>
</comment>
<keyword evidence="10" id="KW-1185">Reference proteome</keyword>
<dbReference type="Gene3D" id="3.40.50.1010">
    <property type="entry name" value="5'-nuclease"/>
    <property type="match status" value="1"/>
</dbReference>
<accession>A0A1H1B4Q2</accession>
<keyword evidence="4" id="KW-0479">Metal-binding</keyword>
<dbReference type="InterPro" id="IPR050556">
    <property type="entry name" value="Type_II_TA_system_RNase"/>
</dbReference>
<evidence type="ECO:0000256" key="3">
    <source>
        <dbReference type="ARBA" id="ARBA00022722"/>
    </source>
</evidence>
<dbReference type="GO" id="GO:0046872">
    <property type="term" value="F:metal ion binding"/>
    <property type="evidence" value="ECO:0007669"/>
    <property type="project" value="UniProtKB-KW"/>
</dbReference>
<evidence type="ECO:0000256" key="2">
    <source>
        <dbReference type="ARBA" id="ARBA00022649"/>
    </source>
</evidence>
<comment type="cofactor">
    <cofactor evidence="1">
        <name>Mg(2+)</name>
        <dbReference type="ChEBI" id="CHEBI:18420"/>
    </cofactor>
</comment>
<protein>
    <recommendedName>
        <fullName evidence="8">PIN domain-containing protein</fullName>
    </recommendedName>
</protein>
<evidence type="ECO:0000256" key="4">
    <source>
        <dbReference type="ARBA" id="ARBA00022723"/>
    </source>
</evidence>